<organism evidence="2">
    <name type="scientific">Nucleocytoviricota sp</name>
    <dbReference type="NCBI Taxonomy" id="2809609"/>
    <lineage>
        <taxon>Viruses</taxon>
        <taxon>Varidnaviria</taxon>
        <taxon>Bamfordvirae</taxon>
        <taxon>Nucleocytoviricota</taxon>
    </lineage>
</organism>
<reference evidence="2" key="1">
    <citation type="submission" date="2022-11" db="EMBL/GenBank/DDBJ databases">
        <title>Genomics discovery of giant fungal viruses from subsurface oceanic crustal fluids.</title>
        <authorList>
            <person name="Bhattacharjee A.S."/>
            <person name="Schulz F."/>
            <person name="Woyke T."/>
            <person name="Orcutt B.N."/>
            <person name="Matinez Martinez J."/>
        </authorList>
    </citation>
    <scope>NUCLEOTIDE SEQUENCE</scope>
    <source>
        <strain evidence="1">VSAG1.JdFR</strain>
        <strain evidence="2">VSAG8.JdFR</strain>
    </source>
</reference>
<dbReference type="EMBL" id="OP765584">
    <property type="protein sequence ID" value="UZT29219.1"/>
    <property type="molecule type" value="Genomic_DNA"/>
</dbReference>
<proteinExistence type="predicted"/>
<name>A0A9E8JYT2_9VIRU</name>
<sequence>MRFLGLKKSESKLKIKVNEKDKLVKKFTNFSSNLTKEGEFYIKNNLALFMISLLALYNYNTTLKVMYLPILLGNKFLSNVGLITNLLNDL</sequence>
<protein>
    <submittedName>
        <fullName evidence="2">Uncharacterized protein</fullName>
    </submittedName>
</protein>
<accession>A0A9E8JYT2</accession>
<dbReference type="EMBL" id="OP765507">
    <property type="protein sequence ID" value="UZT28872.1"/>
    <property type="molecule type" value="Genomic_DNA"/>
</dbReference>
<evidence type="ECO:0000313" key="1">
    <source>
        <dbReference type="EMBL" id="UZT28872.1"/>
    </source>
</evidence>
<evidence type="ECO:0000313" key="2">
    <source>
        <dbReference type="EMBL" id="UZT29219.1"/>
    </source>
</evidence>